<dbReference type="CDD" id="cd02966">
    <property type="entry name" value="TlpA_like_family"/>
    <property type="match status" value="1"/>
</dbReference>
<dbReference type="PROSITE" id="PS51352">
    <property type="entry name" value="THIOREDOXIN_2"/>
    <property type="match status" value="1"/>
</dbReference>
<sequence length="172" mass="18679">MRSRPVLFAMFILAACETQPATKAPTGEAAAAGTPAPALAGKSLNESAPPVDLAAMRGKLVLVDFWASWCEPCRRELPELEALYRRHHAGGLEMIGVSLDEQRADAQAFLRDVIVSFPMIHDEGQALAKSWSPPKMPTLYVVDRDGKIVHVYEGEVKVADLEAEVTQRLGNG</sequence>
<protein>
    <submittedName>
        <fullName evidence="5">TlpA disulfide reductase family protein</fullName>
    </submittedName>
</protein>
<organism evidence="5 6">
    <name type="scientific">Nannocystis radixulma</name>
    <dbReference type="NCBI Taxonomy" id="2995305"/>
    <lineage>
        <taxon>Bacteria</taxon>
        <taxon>Pseudomonadati</taxon>
        <taxon>Myxococcota</taxon>
        <taxon>Polyangia</taxon>
        <taxon>Nannocystales</taxon>
        <taxon>Nannocystaceae</taxon>
        <taxon>Nannocystis</taxon>
    </lineage>
</organism>
<dbReference type="InterPro" id="IPR017937">
    <property type="entry name" value="Thioredoxin_CS"/>
</dbReference>
<evidence type="ECO:0000313" key="6">
    <source>
        <dbReference type="Proteomes" id="UP001217838"/>
    </source>
</evidence>
<dbReference type="PANTHER" id="PTHR42852">
    <property type="entry name" value="THIOL:DISULFIDE INTERCHANGE PROTEIN DSBE"/>
    <property type="match status" value="1"/>
</dbReference>
<comment type="subcellular location">
    <subcellularLocation>
        <location evidence="1">Cell envelope</location>
    </subcellularLocation>
</comment>
<accession>A0ABT5BBZ0</accession>
<comment type="caution">
    <text evidence="5">The sequence shown here is derived from an EMBL/GenBank/DDBJ whole genome shotgun (WGS) entry which is preliminary data.</text>
</comment>
<proteinExistence type="predicted"/>
<dbReference type="RefSeq" id="WP_272002150.1">
    <property type="nucleotide sequence ID" value="NZ_JAQNDN010000017.1"/>
</dbReference>
<dbReference type="InterPro" id="IPR036249">
    <property type="entry name" value="Thioredoxin-like_sf"/>
</dbReference>
<keyword evidence="3" id="KW-0676">Redox-active center</keyword>
<dbReference type="InterPro" id="IPR050553">
    <property type="entry name" value="Thioredoxin_ResA/DsbE_sf"/>
</dbReference>
<dbReference type="PROSITE" id="PS51257">
    <property type="entry name" value="PROKAR_LIPOPROTEIN"/>
    <property type="match status" value="1"/>
</dbReference>
<keyword evidence="2" id="KW-0201">Cytochrome c-type biogenesis</keyword>
<evidence type="ECO:0000256" key="3">
    <source>
        <dbReference type="ARBA" id="ARBA00023284"/>
    </source>
</evidence>
<reference evidence="5 6" key="1">
    <citation type="submission" date="2022-11" db="EMBL/GenBank/DDBJ databases">
        <title>Minimal conservation of predation-associated metabolite biosynthetic gene clusters underscores biosynthetic potential of Myxococcota including descriptions for ten novel species: Archangium lansinium sp. nov., Myxococcus landrumus sp. nov., Nannocystis bai.</title>
        <authorList>
            <person name="Ahearne A."/>
            <person name="Stevens C."/>
            <person name="Dowd S."/>
        </authorList>
    </citation>
    <scope>NUCLEOTIDE SEQUENCE [LARGE SCALE GENOMIC DNA]</scope>
    <source>
        <strain evidence="5 6">NCELM</strain>
    </source>
</reference>
<dbReference type="Pfam" id="PF08534">
    <property type="entry name" value="Redoxin"/>
    <property type="match status" value="1"/>
</dbReference>
<feature type="domain" description="Thioredoxin" evidence="4">
    <location>
        <begin position="30"/>
        <end position="170"/>
    </location>
</feature>
<dbReference type="InterPro" id="IPR013740">
    <property type="entry name" value="Redoxin"/>
</dbReference>
<evidence type="ECO:0000256" key="1">
    <source>
        <dbReference type="ARBA" id="ARBA00004196"/>
    </source>
</evidence>
<gene>
    <name evidence="5" type="ORF">POL58_28070</name>
</gene>
<evidence type="ECO:0000259" key="4">
    <source>
        <dbReference type="PROSITE" id="PS51352"/>
    </source>
</evidence>
<dbReference type="EMBL" id="JAQNDN010000017">
    <property type="protein sequence ID" value="MDC0671636.1"/>
    <property type="molecule type" value="Genomic_DNA"/>
</dbReference>
<evidence type="ECO:0000256" key="2">
    <source>
        <dbReference type="ARBA" id="ARBA00022748"/>
    </source>
</evidence>
<dbReference type="SUPFAM" id="SSF52833">
    <property type="entry name" value="Thioredoxin-like"/>
    <property type="match status" value="1"/>
</dbReference>
<dbReference type="InterPro" id="IPR013766">
    <property type="entry name" value="Thioredoxin_domain"/>
</dbReference>
<dbReference type="PROSITE" id="PS00194">
    <property type="entry name" value="THIOREDOXIN_1"/>
    <property type="match status" value="1"/>
</dbReference>
<dbReference type="PANTHER" id="PTHR42852:SF13">
    <property type="entry name" value="PROTEIN DIPZ"/>
    <property type="match status" value="1"/>
</dbReference>
<keyword evidence="6" id="KW-1185">Reference proteome</keyword>
<evidence type="ECO:0000313" key="5">
    <source>
        <dbReference type="EMBL" id="MDC0671636.1"/>
    </source>
</evidence>
<dbReference type="Proteomes" id="UP001217838">
    <property type="component" value="Unassembled WGS sequence"/>
</dbReference>
<dbReference type="Gene3D" id="3.40.30.10">
    <property type="entry name" value="Glutaredoxin"/>
    <property type="match status" value="1"/>
</dbReference>
<name>A0ABT5BBZ0_9BACT</name>